<organism evidence="2 3">
    <name type="scientific">Domibacillus aminovorans</name>
    <dbReference type="NCBI Taxonomy" id="29332"/>
    <lineage>
        <taxon>Bacteria</taxon>
        <taxon>Bacillati</taxon>
        <taxon>Bacillota</taxon>
        <taxon>Bacilli</taxon>
        <taxon>Bacillales</taxon>
        <taxon>Bacillaceae</taxon>
        <taxon>Domibacillus</taxon>
    </lineage>
</organism>
<keyword evidence="1" id="KW-0472">Membrane</keyword>
<dbReference type="RefSeq" id="WP_063974674.1">
    <property type="nucleotide sequence ID" value="NZ_LQWZ01000012.1"/>
</dbReference>
<gene>
    <name evidence="2" type="ORF">AWH48_01090</name>
</gene>
<sequence>MGSINFGRETKPSTALCQRFSEQYKERSDISKKEERMMKSYLTGILLFSTIILGGCGNHLSINEEQLNQDLLGRSITVDDESIEITRENLKKAEVVDTQEDGEQGKVLADIRVEVLVEEKGEAYKQYTFKGEVVIPYKLYEKEWRAEGLIVNDPFNHREKEVKNLIDVALE</sequence>
<keyword evidence="1" id="KW-0812">Transmembrane</keyword>
<name>A0A177KWB7_9BACI</name>
<proteinExistence type="predicted"/>
<comment type="caution">
    <text evidence="2">The sequence shown here is derived from an EMBL/GenBank/DDBJ whole genome shotgun (WGS) entry which is preliminary data.</text>
</comment>
<dbReference type="Proteomes" id="UP000077271">
    <property type="component" value="Unassembled WGS sequence"/>
</dbReference>
<dbReference type="AlphaFoldDB" id="A0A177KWB7"/>
<evidence type="ECO:0000313" key="2">
    <source>
        <dbReference type="EMBL" id="OAH57643.1"/>
    </source>
</evidence>
<feature type="transmembrane region" description="Helical" evidence="1">
    <location>
        <begin position="41"/>
        <end position="60"/>
    </location>
</feature>
<accession>A0A177KWB7</accession>
<evidence type="ECO:0000313" key="3">
    <source>
        <dbReference type="Proteomes" id="UP000077271"/>
    </source>
</evidence>
<evidence type="ECO:0000256" key="1">
    <source>
        <dbReference type="SAM" id="Phobius"/>
    </source>
</evidence>
<reference evidence="2 3" key="1">
    <citation type="submission" date="2016-01" db="EMBL/GenBank/DDBJ databases">
        <title>Investigation of taxonomic status of Bacillus aminovorans.</title>
        <authorList>
            <person name="Verma A."/>
            <person name="Pal Y."/>
            <person name="Krishnamurthi S."/>
        </authorList>
    </citation>
    <scope>NUCLEOTIDE SEQUENCE [LARGE SCALE GENOMIC DNA]</scope>
    <source>
        <strain evidence="2 3">DSM 4337</strain>
    </source>
</reference>
<keyword evidence="1" id="KW-1133">Transmembrane helix</keyword>
<dbReference type="EMBL" id="LQWZ01000012">
    <property type="protein sequence ID" value="OAH57643.1"/>
    <property type="molecule type" value="Genomic_DNA"/>
</dbReference>
<protein>
    <submittedName>
        <fullName evidence="2">Uncharacterized protein</fullName>
    </submittedName>
</protein>